<accession>A0ABX1VG72</accession>
<name>A0ABX1VG72_9PLAN</name>
<sequence length="82" mass="9410">MSATPPYKPEFGPDFNPDDYPLPDIDPARIYRIPTEAELRKRSENAEGRPTYTTQEVLEYAWNVREAERRRAERRAAGGAEG</sequence>
<feature type="region of interest" description="Disordered" evidence="1">
    <location>
        <begin position="1"/>
        <end position="23"/>
    </location>
</feature>
<evidence type="ECO:0000313" key="3">
    <source>
        <dbReference type="Proteomes" id="UP000609651"/>
    </source>
</evidence>
<keyword evidence="3" id="KW-1185">Reference proteome</keyword>
<organism evidence="2 3">
    <name type="scientific">Alienimonas chondri</name>
    <dbReference type="NCBI Taxonomy" id="2681879"/>
    <lineage>
        <taxon>Bacteria</taxon>
        <taxon>Pseudomonadati</taxon>
        <taxon>Planctomycetota</taxon>
        <taxon>Planctomycetia</taxon>
        <taxon>Planctomycetales</taxon>
        <taxon>Planctomycetaceae</taxon>
        <taxon>Alienimonas</taxon>
    </lineage>
</organism>
<reference evidence="2 3" key="1">
    <citation type="journal article" date="2020" name="Syst. Appl. Microbiol.">
        <title>Alienimonas chondri sp. nov., a novel planctomycete isolated from the biofilm of the red alga Chondrus crispus.</title>
        <authorList>
            <person name="Vitorino I."/>
            <person name="Albuquerque L."/>
            <person name="Wiegand S."/>
            <person name="Kallscheuer N."/>
            <person name="da Costa M.S."/>
            <person name="Lobo-da-Cunha A."/>
            <person name="Jogler C."/>
            <person name="Lage O.M."/>
        </authorList>
    </citation>
    <scope>NUCLEOTIDE SEQUENCE [LARGE SCALE GENOMIC DNA]</scope>
    <source>
        <strain evidence="2 3">LzC2</strain>
    </source>
</reference>
<gene>
    <name evidence="2" type="ORF">LzC2_25360</name>
</gene>
<evidence type="ECO:0000256" key="1">
    <source>
        <dbReference type="SAM" id="MobiDB-lite"/>
    </source>
</evidence>
<protein>
    <submittedName>
        <fullName evidence="2">Uncharacterized protein</fullName>
    </submittedName>
</protein>
<dbReference type="EMBL" id="WTPX01000078">
    <property type="protein sequence ID" value="NNJ26451.1"/>
    <property type="molecule type" value="Genomic_DNA"/>
</dbReference>
<comment type="caution">
    <text evidence="2">The sequence shown here is derived from an EMBL/GenBank/DDBJ whole genome shotgun (WGS) entry which is preliminary data.</text>
</comment>
<dbReference type="RefSeq" id="WP_171187501.1">
    <property type="nucleotide sequence ID" value="NZ_WTPX01000078.1"/>
</dbReference>
<proteinExistence type="predicted"/>
<evidence type="ECO:0000313" key="2">
    <source>
        <dbReference type="EMBL" id="NNJ26451.1"/>
    </source>
</evidence>
<dbReference type="Proteomes" id="UP000609651">
    <property type="component" value="Unassembled WGS sequence"/>
</dbReference>